<dbReference type="InParanoid" id="A0A0C2Z9X5"/>
<feature type="compositionally biased region" description="Acidic residues" evidence="1">
    <location>
        <begin position="65"/>
        <end position="104"/>
    </location>
</feature>
<evidence type="ECO:0000256" key="1">
    <source>
        <dbReference type="SAM" id="MobiDB-lite"/>
    </source>
</evidence>
<feature type="compositionally biased region" description="Polar residues" evidence="1">
    <location>
        <begin position="1"/>
        <end position="19"/>
    </location>
</feature>
<evidence type="ECO:0000313" key="3">
    <source>
        <dbReference type="Proteomes" id="UP000053989"/>
    </source>
</evidence>
<dbReference type="AlphaFoldDB" id="A0A0C2Z9X5"/>
<evidence type="ECO:0000313" key="2">
    <source>
        <dbReference type="EMBL" id="KIM58668.1"/>
    </source>
</evidence>
<feature type="region of interest" description="Disordered" evidence="1">
    <location>
        <begin position="1"/>
        <end position="104"/>
    </location>
</feature>
<sequence>MSRTIQTRSHAAATVNNPKTAPAADTRHAAALSALTSNSFSNRGPLTPTPHHAPRVTTEVFSDGPGDDGPGDGGPGDDDPNGDDPDGDYSDLGDEDNDLVDLPEQDDPGMIIFNNLSHAIDRLAHVSCPSKSSCTKVREPDTFDGTDSKKLCTFLVQCELNFQDRPKAFRTDRAKVTYTQSYLKCNEPVFKSIGHYSSTPEH</sequence>
<protein>
    <submittedName>
        <fullName evidence="2">Uncharacterized protein</fullName>
    </submittedName>
</protein>
<reference evidence="3" key="2">
    <citation type="submission" date="2015-01" db="EMBL/GenBank/DDBJ databases">
        <title>Evolutionary Origins and Diversification of the Mycorrhizal Mutualists.</title>
        <authorList>
            <consortium name="DOE Joint Genome Institute"/>
            <consortium name="Mycorrhizal Genomics Consortium"/>
            <person name="Kohler A."/>
            <person name="Kuo A."/>
            <person name="Nagy L.G."/>
            <person name="Floudas D."/>
            <person name="Copeland A."/>
            <person name="Barry K.W."/>
            <person name="Cichocki N."/>
            <person name="Veneault-Fourrey C."/>
            <person name="LaButti K."/>
            <person name="Lindquist E.A."/>
            <person name="Lipzen A."/>
            <person name="Lundell T."/>
            <person name="Morin E."/>
            <person name="Murat C."/>
            <person name="Riley R."/>
            <person name="Ohm R."/>
            <person name="Sun H."/>
            <person name="Tunlid A."/>
            <person name="Henrissat B."/>
            <person name="Grigoriev I.V."/>
            <person name="Hibbett D.S."/>
            <person name="Martin F."/>
        </authorList>
    </citation>
    <scope>NUCLEOTIDE SEQUENCE [LARGE SCALE GENOMIC DNA]</scope>
    <source>
        <strain evidence="3">Foug A</strain>
    </source>
</reference>
<feature type="compositionally biased region" description="Polar residues" evidence="1">
    <location>
        <begin position="34"/>
        <end position="44"/>
    </location>
</feature>
<accession>A0A0C2Z9X5</accession>
<proteinExistence type="predicted"/>
<keyword evidence="3" id="KW-1185">Reference proteome</keyword>
<dbReference type="OrthoDB" id="2664273at2759"/>
<name>A0A0C2Z9X5_9AGAM</name>
<gene>
    <name evidence="2" type="ORF">SCLCIDRAFT_27828</name>
</gene>
<dbReference type="Proteomes" id="UP000053989">
    <property type="component" value="Unassembled WGS sequence"/>
</dbReference>
<dbReference type="EMBL" id="KN822082">
    <property type="protein sequence ID" value="KIM58668.1"/>
    <property type="molecule type" value="Genomic_DNA"/>
</dbReference>
<reference evidence="2 3" key="1">
    <citation type="submission" date="2014-04" db="EMBL/GenBank/DDBJ databases">
        <authorList>
            <consortium name="DOE Joint Genome Institute"/>
            <person name="Kuo A."/>
            <person name="Kohler A."/>
            <person name="Nagy L.G."/>
            <person name="Floudas D."/>
            <person name="Copeland A."/>
            <person name="Barry K.W."/>
            <person name="Cichocki N."/>
            <person name="Veneault-Fourrey C."/>
            <person name="LaButti K."/>
            <person name="Lindquist E.A."/>
            <person name="Lipzen A."/>
            <person name="Lundell T."/>
            <person name="Morin E."/>
            <person name="Murat C."/>
            <person name="Sun H."/>
            <person name="Tunlid A."/>
            <person name="Henrissat B."/>
            <person name="Grigoriev I.V."/>
            <person name="Hibbett D.S."/>
            <person name="Martin F."/>
            <person name="Nordberg H.P."/>
            <person name="Cantor M.N."/>
            <person name="Hua S.X."/>
        </authorList>
    </citation>
    <scope>NUCLEOTIDE SEQUENCE [LARGE SCALE GENOMIC DNA]</scope>
    <source>
        <strain evidence="2 3">Foug A</strain>
    </source>
</reference>
<organism evidence="2 3">
    <name type="scientific">Scleroderma citrinum Foug A</name>
    <dbReference type="NCBI Taxonomy" id="1036808"/>
    <lineage>
        <taxon>Eukaryota</taxon>
        <taxon>Fungi</taxon>
        <taxon>Dikarya</taxon>
        <taxon>Basidiomycota</taxon>
        <taxon>Agaricomycotina</taxon>
        <taxon>Agaricomycetes</taxon>
        <taxon>Agaricomycetidae</taxon>
        <taxon>Boletales</taxon>
        <taxon>Sclerodermatineae</taxon>
        <taxon>Sclerodermataceae</taxon>
        <taxon>Scleroderma</taxon>
    </lineage>
</organism>
<dbReference type="HOGENOM" id="CLU_033743_3_1_1"/>